<dbReference type="Proteomes" id="UP000316921">
    <property type="component" value="Chromosome"/>
</dbReference>
<dbReference type="EMBL" id="CP036287">
    <property type="protein sequence ID" value="QDU66458.1"/>
    <property type="molecule type" value="Genomic_DNA"/>
</dbReference>
<sequence>MNRGWQRGSTVAGIGVAALLLGGAWQVGRAAQGGADGGDPARESSFDEPVEQPSVGELELRCELAITDGPLPASIDVIAWETWSKDGRIRRRSSLDRVRVQPAVDGSLVSLTVSLIHRASGADLPDGIELEARASVQPAGACRVERPFPVDGSVLDFGELRLERPALLVEGLVVDRGGGPVEDARVTVRHWHPLSHSWMAVHGSPDGRTAADGTFSYFVDPLQLRGADAAPMVEVESPDGQVGAASIRAAGEELILELGTPLDFELRVPQLTGIRSRLEVFAMPQAAVRTLSWRLVPWRVERGIDRLAFEGRIPFEGDVAFAIGGPDWVGEPAPLRVVPRPDGDGRQVVLELEGGLSSAVVDLIESPGGGSLPFEILAGRQREARRMAGPRRVYFGGETIQATVVAADRRGLDVELTSGSTVTVEQPSDW</sequence>
<organism evidence="2 3">
    <name type="scientific">Engelhardtia mirabilis</name>
    <dbReference type="NCBI Taxonomy" id="2528011"/>
    <lineage>
        <taxon>Bacteria</taxon>
        <taxon>Pseudomonadati</taxon>
        <taxon>Planctomycetota</taxon>
        <taxon>Planctomycetia</taxon>
        <taxon>Planctomycetia incertae sedis</taxon>
        <taxon>Engelhardtia</taxon>
    </lineage>
</organism>
<dbReference type="AlphaFoldDB" id="A0A518BHK4"/>
<dbReference type="RefSeq" id="WP_145064296.1">
    <property type="nucleotide sequence ID" value="NZ_CP036287.1"/>
</dbReference>
<feature type="region of interest" description="Disordered" evidence="1">
    <location>
        <begin position="31"/>
        <end position="52"/>
    </location>
</feature>
<evidence type="ECO:0000256" key="1">
    <source>
        <dbReference type="SAM" id="MobiDB-lite"/>
    </source>
</evidence>
<accession>A0A518BHK4</accession>
<dbReference type="KEGG" id="pbap:Pla133_15320"/>
<evidence type="ECO:0000313" key="3">
    <source>
        <dbReference type="Proteomes" id="UP000316921"/>
    </source>
</evidence>
<protein>
    <submittedName>
        <fullName evidence="2">Uncharacterized protein</fullName>
    </submittedName>
</protein>
<name>A0A518BHK4_9BACT</name>
<keyword evidence="3" id="KW-1185">Reference proteome</keyword>
<evidence type="ECO:0000313" key="2">
    <source>
        <dbReference type="EMBL" id="QDU66458.1"/>
    </source>
</evidence>
<proteinExistence type="predicted"/>
<reference evidence="2 3" key="1">
    <citation type="submission" date="2019-02" db="EMBL/GenBank/DDBJ databases">
        <title>Deep-cultivation of Planctomycetes and their phenomic and genomic characterization uncovers novel biology.</title>
        <authorList>
            <person name="Wiegand S."/>
            <person name="Jogler M."/>
            <person name="Boedeker C."/>
            <person name="Pinto D."/>
            <person name="Vollmers J."/>
            <person name="Rivas-Marin E."/>
            <person name="Kohn T."/>
            <person name="Peeters S.H."/>
            <person name="Heuer A."/>
            <person name="Rast P."/>
            <person name="Oberbeckmann S."/>
            <person name="Bunk B."/>
            <person name="Jeske O."/>
            <person name="Meyerdierks A."/>
            <person name="Storesund J.E."/>
            <person name="Kallscheuer N."/>
            <person name="Luecker S."/>
            <person name="Lage O.M."/>
            <person name="Pohl T."/>
            <person name="Merkel B.J."/>
            <person name="Hornburger P."/>
            <person name="Mueller R.-W."/>
            <person name="Bruemmer F."/>
            <person name="Labrenz M."/>
            <person name="Spormann A.M."/>
            <person name="Op den Camp H."/>
            <person name="Overmann J."/>
            <person name="Amann R."/>
            <person name="Jetten M.S.M."/>
            <person name="Mascher T."/>
            <person name="Medema M.H."/>
            <person name="Devos D.P."/>
            <person name="Kaster A.-K."/>
            <person name="Ovreas L."/>
            <person name="Rohde M."/>
            <person name="Galperin M.Y."/>
            <person name="Jogler C."/>
        </authorList>
    </citation>
    <scope>NUCLEOTIDE SEQUENCE [LARGE SCALE GENOMIC DNA]</scope>
    <source>
        <strain evidence="2 3">Pla133</strain>
    </source>
</reference>
<gene>
    <name evidence="2" type="ORF">Pla133_15320</name>
</gene>